<evidence type="ECO:0000256" key="9">
    <source>
        <dbReference type="PROSITE-ProRule" id="PRU10007"/>
    </source>
</evidence>
<dbReference type="InterPro" id="IPR016161">
    <property type="entry name" value="Ald_DH/histidinol_DH"/>
</dbReference>
<dbReference type="Pfam" id="PF01873">
    <property type="entry name" value="eIF-5_eIF-2B"/>
    <property type="match status" value="1"/>
</dbReference>
<evidence type="ECO:0000259" key="12">
    <source>
        <dbReference type="SMART" id="SM00653"/>
    </source>
</evidence>
<evidence type="ECO:0000256" key="7">
    <source>
        <dbReference type="ARBA" id="ARBA00023027"/>
    </source>
</evidence>
<feature type="region of interest" description="Disordered" evidence="11">
    <location>
        <begin position="133"/>
        <end position="161"/>
    </location>
</feature>
<gene>
    <name evidence="13" type="ORF">RDB_LOCUS132757</name>
</gene>
<dbReference type="EMBL" id="CAJMWV010005479">
    <property type="protein sequence ID" value="CAE6512009.1"/>
    <property type="molecule type" value="Genomic_DNA"/>
</dbReference>
<evidence type="ECO:0000256" key="1">
    <source>
        <dbReference type="ARBA" id="ARBA00009986"/>
    </source>
</evidence>
<dbReference type="SUPFAM" id="SSF53720">
    <property type="entry name" value="ALDH-like"/>
    <property type="match status" value="1"/>
</dbReference>
<dbReference type="SUPFAM" id="SSF100966">
    <property type="entry name" value="Translation initiation factor 2 beta, aIF2beta, N-terminal domain"/>
    <property type="match status" value="1"/>
</dbReference>
<keyword evidence="6 10" id="KW-0560">Oxidoreductase</keyword>
<dbReference type="Gene3D" id="3.90.226.10">
    <property type="entry name" value="2-enoyl-CoA Hydratase, Chain A, domain 1"/>
    <property type="match status" value="1"/>
</dbReference>
<sequence>MASEEPLFDPSLKKRKKKAKVNFDEDPLGAEGAAEPETPAVPPPADAIPTASILKASEPPKEDDLDAMFGDLKKKKKKKEIPLDLDLDANAPASGDATPATGGGDDLGDFKGLKKKGTRKKAAFDLEAFEKELAESKAKEGEDEEDDDPAPDLDDGDLGDDVFAHHAPEGDTHVETWHGTDRDYTYAELLGRFYQVLRAQNPELAGEKRKYTIVPPSVHRDGNKKTVFANISEICKRMHRQPDHVIQFLFAELGTTGSVDGSQRLVIKGRFQPKQLENVLRRYIVEYVTCKTCKSPDTILTKENRIYFMSCESCYIPDTLITMLLSRIRATALSNTTLRGVAPLSTRATKILSALDIATDGKEVPGVYDGTWGGSGEPLVSVCPSTGETLANVTTATPAEAQKAIDSAREAYVSIRNMPAPRRGELIRQIRVALAEKRNDLGALVSLEMGKIRTEGEGEVQEFVDICDYSVGLSRMMNGRVVASERPGHSILEMPNPLGVVGVLSAFNFPVAVYGWNLSLSLAAGNATLWKPSPTTPLCAVATTKIISRVLEQNGVHGAAAGLVCGGKDVGEAVVGSPSVDMVSFTGSEAVGKVVGKAVQDRFGKVLLELGGNNASVIMPDADLALAIPAVLFGAVGTAGQRCTSTRRLYVHRSIASEFLERLQRAYGSVTKLIGDPLASGTLMGPLHTQAAVGMFSEAIQKLKSTGSEILTGGQQHSVQGTLQGGNWVLPTLAVPNKPQPRELPEVWTKETFAPVLNVAIFDEIEQAIEWNNAVPQGLSSSLWTRDMRNVGKWIGPSGSDAGIVNVNVGTSGAEIGAAFGGTVHELYVLCSFHDLDAKDCLKFVTLLNQRIAGAAWLVLVGGAWVASGVSGTPLGGQAADACAKIAGKSFVAPADARACLNSFPYNATLAKNVMDVVEGAISFLTFEEWQKLAPFPFTEASVNLDFEFARIRKTKYKTDYDFNRDLFNVINRLDDGHTLWLPSCYRNAFQNILPAPVVALEKNGAQDIYIAPDAVEFLSLLGSNFTSYYDQKGFDWKKYAGAKILTIEGLPAWAYVNLIATTQSGNWVDHNIRVNSVLSSYRVTSNAWAQRLGDLAGSLFPDKDSLTMTVIPTGAGAKPEIVKFEYRANYLGAPFIDSPSYWTANCVARSTTNGVDNRGTTGTAKKLSRPKLRPMAMSVDGGAQEGIALPDPYLPTLPIVAGGNGQLKAYTLADNKTGVLMVGSFGGDYTKFQTDTVAALASFKSAGVQQLIVDTTGNGGGYVCLGEFLINALAGTSFGYSGWESSARANPLARKIVAADTAQGIDYMFYSSNNWAFLNNTPQPVSYNYMEPPVNFVINGQKDSNSQRFYDVCTPYDVELPAEPAFPPSKILIVGNGLCGSTCALFSGVAYEKLGIKVITFGGNPGQAMNFNGLAGNQVLEWANLDSEIKTAGLKNDPLAPPDLLVNGNIRINWRYAWSWKSKNTPLAFFVERANIRLSYTHETYMNPQNLWNFVAKTYFK</sequence>
<dbReference type="InterPro" id="IPR016162">
    <property type="entry name" value="Ald_DH_N"/>
</dbReference>
<feature type="active site" evidence="9">
    <location>
        <position position="609"/>
    </location>
</feature>
<feature type="compositionally biased region" description="Acidic residues" evidence="11">
    <location>
        <begin position="141"/>
        <end position="160"/>
    </location>
</feature>
<evidence type="ECO:0000256" key="3">
    <source>
        <dbReference type="ARBA" id="ARBA00011881"/>
    </source>
</evidence>
<dbReference type="InterPro" id="IPR016189">
    <property type="entry name" value="Transl_init_fac_IF2/IF5_N"/>
</dbReference>
<dbReference type="FunFam" id="3.30.30.170:FF:000001">
    <property type="entry name" value="Eukaryotic translation initiation factor 2 subunit"/>
    <property type="match status" value="1"/>
</dbReference>
<dbReference type="PANTHER" id="PTHR43521:SF1">
    <property type="entry name" value="ALPHA-AMINOADIPIC SEMIALDEHYDE DEHYDROGENASE"/>
    <property type="match status" value="1"/>
</dbReference>
<protein>
    <recommendedName>
        <fullName evidence="8">aldehyde dehydrogenase (NAD(+))</fullName>
        <ecNumber evidence="8">1.2.1.3</ecNumber>
    </recommendedName>
</protein>
<dbReference type="PANTHER" id="PTHR43521">
    <property type="entry name" value="ALPHA-AMINOADIPIC SEMIALDEHYDE DEHYDROGENASE"/>
    <property type="match status" value="1"/>
</dbReference>
<evidence type="ECO:0000256" key="4">
    <source>
        <dbReference type="ARBA" id="ARBA00022540"/>
    </source>
</evidence>
<evidence type="ECO:0000256" key="11">
    <source>
        <dbReference type="SAM" id="MobiDB-lite"/>
    </source>
</evidence>
<dbReference type="SUPFAM" id="SSF75689">
    <property type="entry name" value="Zinc-binding domain of translation initiation factor 2 beta"/>
    <property type="match status" value="1"/>
</dbReference>
<dbReference type="GO" id="GO:0003743">
    <property type="term" value="F:translation initiation factor activity"/>
    <property type="evidence" value="ECO:0007669"/>
    <property type="project" value="UniProtKB-KW"/>
</dbReference>
<dbReference type="OrthoDB" id="27214at2759"/>
<dbReference type="Proteomes" id="UP000663831">
    <property type="component" value="Unassembled WGS sequence"/>
</dbReference>
<evidence type="ECO:0000256" key="8">
    <source>
        <dbReference type="ARBA" id="ARBA00024226"/>
    </source>
</evidence>
<evidence type="ECO:0000256" key="6">
    <source>
        <dbReference type="ARBA" id="ARBA00023002"/>
    </source>
</evidence>
<dbReference type="GO" id="GO:0004029">
    <property type="term" value="F:aldehyde dehydrogenase (NAD+) activity"/>
    <property type="evidence" value="ECO:0007669"/>
    <property type="project" value="UniProtKB-EC"/>
</dbReference>
<keyword evidence="7" id="KW-0520">NAD</keyword>
<dbReference type="InterPro" id="IPR015590">
    <property type="entry name" value="Aldehyde_DH_dom"/>
</dbReference>
<reference evidence="13" key="1">
    <citation type="submission" date="2021-01" db="EMBL/GenBank/DDBJ databases">
        <authorList>
            <person name="Kaushik A."/>
        </authorList>
    </citation>
    <scope>NUCLEOTIDE SEQUENCE</scope>
    <source>
        <strain evidence="13">AG3-1AP</strain>
    </source>
</reference>
<dbReference type="EC" id="1.2.1.3" evidence="8"/>
<dbReference type="Gene3D" id="3.40.605.10">
    <property type="entry name" value="Aldehyde Dehydrogenase, Chain A, domain 1"/>
    <property type="match status" value="1"/>
</dbReference>
<organism evidence="13 14">
    <name type="scientific">Rhizoctonia solani</name>
    <dbReference type="NCBI Taxonomy" id="456999"/>
    <lineage>
        <taxon>Eukaryota</taxon>
        <taxon>Fungi</taxon>
        <taxon>Dikarya</taxon>
        <taxon>Basidiomycota</taxon>
        <taxon>Agaricomycotina</taxon>
        <taxon>Agaricomycetes</taxon>
        <taxon>Cantharellales</taxon>
        <taxon>Ceratobasidiaceae</taxon>
        <taxon>Rhizoctonia</taxon>
    </lineage>
</organism>
<dbReference type="InterPro" id="IPR029510">
    <property type="entry name" value="Ald_DH_CS_GLU"/>
</dbReference>
<dbReference type="PROSITE" id="PS00687">
    <property type="entry name" value="ALDEHYDE_DEHYDR_GLU"/>
    <property type="match status" value="1"/>
</dbReference>
<comment type="subunit">
    <text evidence="3">Homotetramer.</text>
</comment>
<proteinExistence type="inferred from homology"/>
<dbReference type="InterPro" id="IPR016190">
    <property type="entry name" value="Transl_init_fac_IF2/IF5_Zn-bd"/>
</dbReference>
<name>A0A8H3DAP0_9AGAM</name>
<keyword evidence="4" id="KW-0396">Initiation factor</keyword>
<dbReference type="SUPFAM" id="SSF52096">
    <property type="entry name" value="ClpP/crotonase"/>
    <property type="match status" value="1"/>
</dbReference>
<evidence type="ECO:0000256" key="2">
    <source>
        <dbReference type="ARBA" id="ARBA00010397"/>
    </source>
</evidence>
<dbReference type="Pfam" id="PF00171">
    <property type="entry name" value="Aldedh"/>
    <property type="match status" value="1"/>
</dbReference>
<dbReference type="SMART" id="SM00653">
    <property type="entry name" value="eIF2B_5"/>
    <property type="match status" value="1"/>
</dbReference>
<dbReference type="Gene3D" id="3.30.30.170">
    <property type="match status" value="1"/>
</dbReference>
<comment type="caution">
    <text evidence="13">The sequence shown here is derived from an EMBL/GenBank/DDBJ whole genome shotgun (WGS) entry which is preliminary data.</text>
</comment>
<dbReference type="InterPro" id="IPR002735">
    <property type="entry name" value="Transl_init_fac_IF2/IF5_dom"/>
</dbReference>
<comment type="similarity">
    <text evidence="1 10">Belongs to the aldehyde dehydrogenase family.</text>
</comment>
<evidence type="ECO:0000256" key="5">
    <source>
        <dbReference type="ARBA" id="ARBA00022917"/>
    </source>
</evidence>
<feature type="compositionally biased region" description="Low complexity" evidence="11">
    <location>
        <begin position="29"/>
        <end position="38"/>
    </location>
</feature>
<comment type="similarity">
    <text evidence="2">Belongs to the eIF-2-beta/eIF-5 family.</text>
</comment>
<dbReference type="Gene3D" id="3.40.309.10">
    <property type="entry name" value="Aldehyde Dehydrogenase, Chain A, domain 2"/>
    <property type="match status" value="1"/>
</dbReference>
<feature type="region of interest" description="Disordered" evidence="11">
    <location>
        <begin position="75"/>
        <end position="105"/>
    </location>
</feature>
<feature type="domain" description="Translation initiation factor IF2/IF5" evidence="12">
    <location>
        <begin position="208"/>
        <end position="317"/>
    </location>
</feature>
<accession>A0A8H3DAP0</accession>
<feature type="region of interest" description="Disordered" evidence="11">
    <location>
        <begin position="1"/>
        <end position="48"/>
    </location>
</feature>
<evidence type="ECO:0000313" key="13">
    <source>
        <dbReference type="EMBL" id="CAE6512009.1"/>
    </source>
</evidence>
<evidence type="ECO:0000313" key="14">
    <source>
        <dbReference type="Proteomes" id="UP000663831"/>
    </source>
</evidence>
<dbReference type="InterPro" id="IPR016163">
    <property type="entry name" value="Ald_DH_C"/>
</dbReference>
<dbReference type="InterPro" id="IPR029045">
    <property type="entry name" value="ClpP/crotonase-like_dom_sf"/>
</dbReference>
<feature type="compositionally biased region" description="Low complexity" evidence="11">
    <location>
        <begin position="91"/>
        <end position="100"/>
    </location>
</feature>
<evidence type="ECO:0000256" key="10">
    <source>
        <dbReference type="RuleBase" id="RU003345"/>
    </source>
</evidence>
<dbReference type="InterPro" id="IPR044638">
    <property type="entry name" value="ALDH7A1-like"/>
</dbReference>
<keyword evidence="5" id="KW-0648">Protein biosynthesis</keyword>